<dbReference type="Pfam" id="PF25164">
    <property type="entry name" value="CoiA_N"/>
    <property type="match status" value="1"/>
</dbReference>
<dbReference type="EMBL" id="LR633967">
    <property type="protein sequence ID" value="VUX56350.1"/>
    <property type="molecule type" value="Genomic_DNA"/>
</dbReference>
<dbReference type="InterPro" id="IPR057253">
    <property type="entry name" value="CoiA-like_N"/>
</dbReference>
<name>A0A7D9H4J8_9GAMM</name>
<feature type="domain" description="Competence protein CoiA-like N-terminal" evidence="2">
    <location>
        <begin position="21"/>
        <end position="49"/>
    </location>
</feature>
<feature type="region of interest" description="Disordered" evidence="1">
    <location>
        <begin position="238"/>
        <end position="261"/>
    </location>
</feature>
<evidence type="ECO:0000256" key="1">
    <source>
        <dbReference type="SAM" id="MobiDB-lite"/>
    </source>
</evidence>
<dbReference type="AlphaFoldDB" id="A0A7D9H4J8"/>
<sequence length="261" mass="30914">MKFALVNGERREAQPKLVGECPRCGSEMIAKCGDVYAHHWAHKGRRKCDLWWENETEWHRAWKNQFPLDWQEVVYRAEDGEKHIADVQTEDGWFIEFQHSRIEPEERDSREEFYKKLIWVIDGTLRPTYEEQFLKALDHAEAPIIQLPSIGRFRQVKGRLLDQWANRMVHVLLDFGAAGPLWWLLPLQGIHGRWITRICREDFIQALGPVEQREDKDFGVTADNYIAMLKEFESMERRADNAKSRAIDPLAIPRPRRRGRR</sequence>
<organism evidence="3">
    <name type="scientific">uncultured Woeseiaceae bacterium</name>
    <dbReference type="NCBI Taxonomy" id="1983305"/>
    <lineage>
        <taxon>Bacteria</taxon>
        <taxon>Pseudomonadati</taxon>
        <taxon>Pseudomonadota</taxon>
        <taxon>Gammaproteobacteria</taxon>
        <taxon>Woeseiales</taxon>
        <taxon>Woeseiaceae</taxon>
        <taxon>environmental samples</taxon>
    </lineage>
</organism>
<protein>
    <recommendedName>
        <fullName evidence="2">Competence protein CoiA-like N-terminal domain-containing protein</fullName>
    </recommendedName>
</protein>
<evidence type="ECO:0000313" key="3">
    <source>
        <dbReference type="EMBL" id="VUX56350.1"/>
    </source>
</evidence>
<evidence type="ECO:0000259" key="2">
    <source>
        <dbReference type="Pfam" id="PF25164"/>
    </source>
</evidence>
<reference evidence="3" key="1">
    <citation type="submission" date="2019-07" db="EMBL/GenBank/DDBJ databases">
        <authorList>
            <person name="Weber M."/>
            <person name="Kostadinov I."/>
            <person name="Kostadinov D I."/>
        </authorList>
    </citation>
    <scope>NUCLEOTIDE SEQUENCE</scope>
    <source>
        <strain evidence="3">Gfbio:sag-sample-m06:053724c1-46a9-4a36-b237-ea2bf867836b</strain>
    </source>
</reference>
<gene>
    <name evidence="3" type="ORF">JTBM06_V1_670001</name>
</gene>
<accession>A0A7D9H4J8</accession>
<proteinExistence type="predicted"/>